<comment type="caution">
    <text evidence="8">The sequence shown here is derived from an EMBL/GenBank/DDBJ whole genome shotgun (WGS) entry which is preliminary data.</text>
</comment>
<evidence type="ECO:0000313" key="9">
    <source>
        <dbReference type="Proteomes" id="UP001321749"/>
    </source>
</evidence>
<feature type="transmembrane region" description="Helical" evidence="6">
    <location>
        <begin position="185"/>
        <end position="209"/>
    </location>
</feature>
<feature type="transmembrane region" description="Helical" evidence="6">
    <location>
        <begin position="323"/>
        <end position="345"/>
    </location>
</feature>
<dbReference type="GO" id="GO:0042908">
    <property type="term" value="P:xenobiotic transport"/>
    <property type="evidence" value="ECO:0007669"/>
    <property type="project" value="UniProtKB-ARBA"/>
</dbReference>
<dbReference type="PROSITE" id="PS00216">
    <property type="entry name" value="SUGAR_TRANSPORT_1"/>
    <property type="match status" value="1"/>
</dbReference>
<evidence type="ECO:0000256" key="2">
    <source>
        <dbReference type="ARBA" id="ARBA00022692"/>
    </source>
</evidence>
<keyword evidence="2 6" id="KW-0812">Transmembrane</keyword>
<proteinExistence type="predicted"/>
<dbReference type="GO" id="GO:0005886">
    <property type="term" value="C:plasma membrane"/>
    <property type="evidence" value="ECO:0007669"/>
    <property type="project" value="TreeGrafter"/>
</dbReference>
<feature type="transmembrane region" description="Helical" evidence="6">
    <location>
        <begin position="215"/>
        <end position="236"/>
    </location>
</feature>
<evidence type="ECO:0000256" key="6">
    <source>
        <dbReference type="SAM" id="Phobius"/>
    </source>
</evidence>
<dbReference type="AlphaFoldDB" id="A0AAV9HW16"/>
<feature type="transmembrane region" description="Helical" evidence="6">
    <location>
        <begin position="365"/>
        <end position="386"/>
    </location>
</feature>
<dbReference type="GO" id="GO:0015606">
    <property type="term" value="F:spermidine transmembrane transporter activity"/>
    <property type="evidence" value="ECO:0007669"/>
    <property type="project" value="TreeGrafter"/>
</dbReference>
<dbReference type="Gene3D" id="1.20.1250.20">
    <property type="entry name" value="MFS general substrate transporter like domains"/>
    <property type="match status" value="1"/>
</dbReference>
<keyword evidence="4 6" id="KW-0472">Membrane</keyword>
<dbReference type="CDD" id="cd17323">
    <property type="entry name" value="MFS_Tpo1_MDR_like"/>
    <property type="match status" value="1"/>
</dbReference>
<feature type="transmembrane region" description="Helical" evidence="6">
    <location>
        <begin position="126"/>
        <end position="144"/>
    </location>
</feature>
<name>A0AAV9HW16_9PEZI</name>
<reference evidence="8" key="1">
    <citation type="journal article" date="2023" name="Mol. Phylogenet. Evol.">
        <title>Genome-scale phylogeny and comparative genomics of the fungal order Sordariales.</title>
        <authorList>
            <person name="Hensen N."/>
            <person name="Bonometti L."/>
            <person name="Westerberg I."/>
            <person name="Brannstrom I.O."/>
            <person name="Guillou S."/>
            <person name="Cros-Aarteil S."/>
            <person name="Calhoun S."/>
            <person name="Haridas S."/>
            <person name="Kuo A."/>
            <person name="Mondo S."/>
            <person name="Pangilinan J."/>
            <person name="Riley R."/>
            <person name="LaButti K."/>
            <person name="Andreopoulos B."/>
            <person name="Lipzen A."/>
            <person name="Chen C."/>
            <person name="Yan M."/>
            <person name="Daum C."/>
            <person name="Ng V."/>
            <person name="Clum A."/>
            <person name="Steindorff A."/>
            <person name="Ohm R.A."/>
            <person name="Martin F."/>
            <person name="Silar P."/>
            <person name="Natvig D.O."/>
            <person name="Lalanne C."/>
            <person name="Gautier V."/>
            <person name="Ament-Velasquez S.L."/>
            <person name="Kruys A."/>
            <person name="Hutchinson M.I."/>
            <person name="Powell A.J."/>
            <person name="Barry K."/>
            <person name="Miller A.N."/>
            <person name="Grigoriev I.V."/>
            <person name="Debuchy R."/>
            <person name="Gladieux P."/>
            <person name="Hiltunen Thoren M."/>
            <person name="Johannesson H."/>
        </authorList>
    </citation>
    <scope>NUCLEOTIDE SEQUENCE</scope>
    <source>
        <strain evidence="8">PSN324</strain>
    </source>
</reference>
<dbReference type="SUPFAM" id="SSF103473">
    <property type="entry name" value="MFS general substrate transporter"/>
    <property type="match status" value="1"/>
</dbReference>
<organism evidence="8 9">
    <name type="scientific">Cladorrhinum samala</name>
    <dbReference type="NCBI Taxonomy" id="585594"/>
    <lineage>
        <taxon>Eukaryota</taxon>
        <taxon>Fungi</taxon>
        <taxon>Dikarya</taxon>
        <taxon>Ascomycota</taxon>
        <taxon>Pezizomycotina</taxon>
        <taxon>Sordariomycetes</taxon>
        <taxon>Sordariomycetidae</taxon>
        <taxon>Sordariales</taxon>
        <taxon>Podosporaceae</taxon>
        <taxon>Cladorrhinum</taxon>
    </lineage>
</organism>
<feature type="transmembrane region" description="Helical" evidence="6">
    <location>
        <begin position="432"/>
        <end position="453"/>
    </location>
</feature>
<evidence type="ECO:0000256" key="5">
    <source>
        <dbReference type="SAM" id="MobiDB-lite"/>
    </source>
</evidence>
<sequence>MAGLETPQSEGNYVDPKDEESSDSTQSPPAEISEPAITLDWDGPTDPDNPKNWPTWKKILHSAIPSIYAFGLTTSISTFVAGIPFIMQQFQVSRIVALLPVTFYTLGFVIGPCIASPISELYGRRWIYLTNFTMLIVFNAIAAASNSFPVLVIFRFLAGFGGSGVLAVGAATLSDVWDMQSAGRVGIFYILAPFLGPTLGPLIGAYVISEHGNDWKWSVWVILCILAPLAPGMLLMEETSKDQILYKRAKNSGASGFEIHDASFYAELGKIGRAVLRPLHMCAIEPLLLFLGLYTAFSFAMTFSLFGSYAYVYKTVYHFDSKQIGLCYIAVVVGYLFAIATFAFFDATKYRPEAARTGGKVAPEYRLYTALVGCWLVPIGLFWYAWTPRQSVHWIVPVLAGFPFGWGTLANFLSCMTYIVETYGPANSASAVASNGVLRFSLGAIFPLFIFQVYQTVGIHWAGSIFAFISLLFIPVPWVFFVKGKELRRRSHYPTNPN</sequence>
<dbReference type="PANTHER" id="PTHR23502">
    <property type="entry name" value="MAJOR FACILITATOR SUPERFAMILY"/>
    <property type="match status" value="1"/>
</dbReference>
<gene>
    <name evidence="8" type="ORF">QBC42DRAFT_315249</name>
</gene>
<evidence type="ECO:0000256" key="3">
    <source>
        <dbReference type="ARBA" id="ARBA00022989"/>
    </source>
</evidence>
<evidence type="ECO:0000313" key="8">
    <source>
        <dbReference type="EMBL" id="KAK4465064.1"/>
    </source>
</evidence>
<protein>
    <submittedName>
        <fullName evidence="8">Polyamine transporter 4</fullName>
    </submittedName>
</protein>
<dbReference type="EMBL" id="MU864942">
    <property type="protein sequence ID" value="KAK4465064.1"/>
    <property type="molecule type" value="Genomic_DNA"/>
</dbReference>
<feature type="transmembrane region" description="Helical" evidence="6">
    <location>
        <begin position="92"/>
        <end position="114"/>
    </location>
</feature>
<dbReference type="InterPro" id="IPR020846">
    <property type="entry name" value="MFS_dom"/>
</dbReference>
<feature type="transmembrane region" description="Helical" evidence="6">
    <location>
        <begin position="392"/>
        <end position="420"/>
    </location>
</feature>
<evidence type="ECO:0000256" key="4">
    <source>
        <dbReference type="ARBA" id="ARBA00023136"/>
    </source>
</evidence>
<feature type="transmembrane region" description="Helical" evidence="6">
    <location>
        <begin position="67"/>
        <end position="86"/>
    </location>
</feature>
<accession>A0AAV9HW16</accession>
<dbReference type="InterPro" id="IPR011701">
    <property type="entry name" value="MFS"/>
</dbReference>
<feature type="domain" description="Major facilitator superfamily (MFS) profile" evidence="7">
    <location>
        <begin position="59"/>
        <end position="487"/>
    </location>
</feature>
<keyword evidence="3 6" id="KW-1133">Transmembrane helix</keyword>
<dbReference type="InterPro" id="IPR036259">
    <property type="entry name" value="MFS_trans_sf"/>
</dbReference>
<feature type="compositionally biased region" description="Polar residues" evidence="5">
    <location>
        <begin position="1"/>
        <end position="11"/>
    </location>
</feature>
<feature type="transmembrane region" description="Helical" evidence="6">
    <location>
        <begin position="459"/>
        <end position="481"/>
    </location>
</feature>
<comment type="subcellular location">
    <subcellularLocation>
        <location evidence="1">Membrane</location>
        <topology evidence="1">Multi-pass membrane protein</topology>
    </subcellularLocation>
</comment>
<feature type="region of interest" description="Disordered" evidence="5">
    <location>
        <begin position="1"/>
        <end position="45"/>
    </location>
</feature>
<dbReference type="Pfam" id="PF07690">
    <property type="entry name" value="MFS_1"/>
    <property type="match status" value="1"/>
</dbReference>
<feature type="transmembrane region" description="Helical" evidence="6">
    <location>
        <begin position="150"/>
        <end position="173"/>
    </location>
</feature>
<evidence type="ECO:0000256" key="1">
    <source>
        <dbReference type="ARBA" id="ARBA00004141"/>
    </source>
</evidence>
<dbReference type="PROSITE" id="PS50850">
    <property type="entry name" value="MFS"/>
    <property type="match status" value="1"/>
</dbReference>
<dbReference type="GO" id="GO:0140115">
    <property type="term" value="P:export across plasma membrane"/>
    <property type="evidence" value="ECO:0007669"/>
    <property type="project" value="UniProtKB-ARBA"/>
</dbReference>
<dbReference type="InterPro" id="IPR005829">
    <property type="entry name" value="Sugar_transporter_CS"/>
</dbReference>
<reference evidence="8" key="2">
    <citation type="submission" date="2023-06" db="EMBL/GenBank/DDBJ databases">
        <authorList>
            <consortium name="Lawrence Berkeley National Laboratory"/>
            <person name="Mondo S.J."/>
            <person name="Hensen N."/>
            <person name="Bonometti L."/>
            <person name="Westerberg I."/>
            <person name="Brannstrom I.O."/>
            <person name="Guillou S."/>
            <person name="Cros-Aarteil S."/>
            <person name="Calhoun S."/>
            <person name="Haridas S."/>
            <person name="Kuo A."/>
            <person name="Pangilinan J."/>
            <person name="Riley R."/>
            <person name="Labutti K."/>
            <person name="Andreopoulos B."/>
            <person name="Lipzen A."/>
            <person name="Chen C."/>
            <person name="Yanf M."/>
            <person name="Daum C."/>
            <person name="Ng V."/>
            <person name="Clum A."/>
            <person name="Steindorff A."/>
            <person name="Ohm R."/>
            <person name="Martin F."/>
            <person name="Silar P."/>
            <person name="Natvig D."/>
            <person name="Lalanne C."/>
            <person name="Gautier V."/>
            <person name="Ament-Velasquez S.L."/>
            <person name="Kruys A."/>
            <person name="Hutchinson M.I."/>
            <person name="Powell A.J."/>
            <person name="Barry K."/>
            <person name="Miller A.N."/>
            <person name="Grigoriev I.V."/>
            <person name="Debuchy R."/>
            <person name="Gladieux P."/>
            <person name="Thoren M.H."/>
            <person name="Johannesson H."/>
        </authorList>
    </citation>
    <scope>NUCLEOTIDE SEQUENCE</scope>
    <source>
        <strain evidence="8">PSN324</strain>
    </source>
</reference>
<dbReference type="PANTHER" id="PTHR23502:SF182">
    <property type="entry name" value="POLYAMINE TRANSPORTER, PUTATIVE-RELATED"/>
    <property type="match status" value="1"/>
</dbReference>
<evidence type="ECO:0000259" key="7">
    <source>
        <dbReference type="PROSITE" id="PS50850"/>
    </source>
</evidence>
<dbReference type="GO" id="GO:0000297">
    <property type="term" value="F:spermine transmembrane transporter activity"/>
    <property type="evidence" value="ECO:0007669"/>
    <property type="project" value="TreeGrafter"/>
</dbReference>
<keyword evidence="9" id="KW-1185">Reference proteome</keyword>
<feature type="transmembrane region" description="Helical" evidence="6">
    <location>
        <begin position="287"/>
        <end position="311"/>
    </location>
</feature>
<dbReference type="Proteomes" id="UP001321749">
    <property type="component" value="Unassembled WGS sequence"/>
</dbReference>